<sequence>MKGQYIPLEPNENNTHRSVYVKKFDVGSETAAYFGVFCVRSNTPIPKHPPQLMTSTDPNDPIADALLGESTYERLRVERYALIKRRIPQKLVYQSGLLFAIALVVPIVATYPSSVQATFPGGDPLWSSPLVLWVGVYAGGIELGTAACLVAVAIARRRYEPSLSESQVHALLNVEDVASMFGLATGGFAILITVGFFLLGHAGVETVSAVVESAPRNPYEQTGISVPVIVVGAAAAISSCVVYAVGRYLSS</sequence>
<dbReference type="Proteomes" id="UP000010843">
    <property type="component" value="Chromosome"/>
</dbReference>
<proteinExistence type="predicted"/>
<keyword evidence="1" id="KW-0812">Transmembrane</keyword>
<reference evidence="3" key="1">
    <citation type="submission" date="2012-02" db="EMBL/GenBank/DDBJ databases">
        <title>Complete sequence of chromosome of Natrinema pellirubrum DSM 15624.</title>
        <authorList>
            <person name="Lucas S."/>
            <person name="Han J."/>
            <person name="Lapidus A."/>
            <person name="Cheng J.-F."/>
            <person name="Goodwin L."/>
            <person name="Pitluck S."/>
            <person name="Peters L."/>
            <person name="Teshima H."/>
            <person name="Detter J.C."/>
            <person name="Han C."/>
            <person name="Tapia R."/>
            <person name="Land M."/>
            <person name="Hauser L."/>
            <person name="Kyrpides N."/>
            <person name="Ivanova N."/>
            <person name="Pagani I."/>
            <person name="Sproer C."/>
            <person name="Anderson I."/>
            <person name="Woyke T."/>
        </authorList>
    </citation>
    <scope>NUCLEOTIDE SEQUENCE [LARGE SCALE GENOMIC DNA]</scope>
    <source>
        <strain evidence="3">DSM 15624 / JCM 10476 / NCIMB 786</strain>
    </source>
</reference>
<keyword evidence="1" id="KW-1133">Transmembrane helix</keyword>
<accession>L0JHE4</accession>
<feature type="transmembrane region" description="Helical" evidence="1">
    <location>
        <begin position="177"/>
        <end position="204"/>
    </location>
</feature>
<dbReference type="KEGG" id="npe:Natpe_0341"/>
<keyword evidence="1" id="KW-0472">Membrane</keyword>
<dbReference type="STRING" id="797303.Natpe_0341"/>
<protein>
    <submittedName>
        <fullName evidence="2">Uncharacterized protein</fullName>
    </submittedName>
</protein>
<dbReference type="AlphaFoldDB" id="L0JHE4"/>
<feature type="transmembrane region" description="Helical" evidence="1">
    <location>
        <begin position="131"/>
        <end position="156"/>
    </location>
</feature>
<evidence type="ECO:0000313" key="2">
    <source>
        <dbReference type="EMBL" id="AGB30273.1"/>
    </source>
</evidence>
<dbReference type="eggNOG" id="arCOG09112">
    <property type="taxonomic scope" value="Archaea"/>
</dbReference>
<feature type="transmembrane region" description="Helical" evidence="1">
    <location>
        <begin position="91"/>
        <end position="111"/>
    </location>
</feature>
<dbReference type="EMBL" id="CP003372">
    <property type="protein sequence ID" value="AGB30273.1"/>
    <property type="molecule type" value="Genomic_DNA"/>
</dbReference>
<gene>
    <name evidence="2" type="ordered locus">Natpe_0341</name>
</gene>
<feature type="transmembrane region" description="Helical" evidence="1">
    <location>
        <begin position="224"/>
        <end position="245"/>
    </location>
</feature>
<name>L0JHE4_NATP1</name>
<evidence type="ECO:0000256" key="1">
    <source>
        <dbReference type="SAM" id="Phobius"/>
    </source>
</evidence>
<evidence type="ECO:0000313" key="3">
    <source>
        <dbReference type="Proteomes" id="UP000010843"/>
    </source>
</evidence>
<organism evidence="2 3">
    <name type="scientific">Natrinema pellirubrum (strain DSM 15624 / CIP 106293 / JCM 10476 / NCIMB 786 / 157)</name>
    <dbReference type="NCBI Taxonomy" id="797303"/>
    <lineage>
        <taxon>Archaea</taxon>
        <taxon>Methanobacteriati</taxon>
        <taxon>Methanobacteriota</taxon>
        <taxon>Stenosarchaea group</taxon>
        <taxon>Halobacteria</taxon>
        <taxon>Halobacteriales</taxon>
        <taxon>Natrialbaceae</taxon>
        <taxon>Natrinema</taxon>
    </lineage>
</organism>
<dbReference type="HOGENOM" id="CLU_096715_0_0_2"/>